<name>A0ACC2FUE4_DALPE</name>
<sequence>MSSGSDTQYLPPTSPGKSPKEEGLVKVVSCWGSEQGQPQCCQPTSEACKTHMDGSGSSPTPPLFQLVLQDLSICWSPTAFQYSVKQTPSHLFYTELYLLAFPGC</sequence>
<evidence type="ECO:0000313" key="1">
    <source>
        <dbReference type="EMBL" id="KAJ7994932.1"/>
    </source>
</evidence>
<keyword evidence="2" id="KW-1185">Reference proteome</keyword>
<dbReference type="EMBL" id="CM055749">
    <property type="protein sequence ID" value="KAJ7994932.1"/>
    <property type="molecule type" value="Genomic_DNA"/>
</dbReference>
<protein>
    <submittedName>
        <fullName evidence="1">Uncharacterized protein</fullName>
    </submittedName>
</protein>
<comment type="caution">
    <text evidence="1">The sequence shown here is derived from an EMBL/GenBank/DDBJ whole genome shotgun (WGS) entry which is preliminary data.</text>
</comment>
<reference evidence="1" key="1">
    <citation type="submission" date="2021-05" db="EMBL/GenBank/DDBJ databases">
        <authorList>
            <person name="Pan Q."/>
            <person name="Jouanno E."/>
            <person name="Zahm M."/>
            <person name="Klopp C."/>
            <person name="Cabau C."/>
            <person name="Louis A."/>
            <person name="Berthelot C."/>
            <person name="Parey E."/>
            <person name="Roest Crollius H."/>
            <person name="Montfort J."/>
            <person name="Robinson-Rechavi M."/>
            <person name="Bouchez O."/>
            <person name="Lampietro C."/>
            <person name="Lopez Roques C."/>
            <person name="Donnadieu C."/>
            <person name="Postlethwait J."/>
            <person name="Bobe J."/>
            <person name="Dillon D."/>
            <person name="Chandos A."/>
            <person name="von Hippel F."/>
            <person name="Guiguen Y."/>
        </authorList>
    </citation>
    <scope>NUCLEOTIDE SEQUENCE</scope>
    <source>
        <strain evidence="1">YG-Jan2019</strain>
    </source>
</reference>
<gene>
    <name evidence="1" type="ORF">DPEC_G00254650</name>
</gene>
<organism evidence="1 2">
    <name type="scientific">Dallia pectoralis</name>
    <name type="common">Alaska blackfish</name>
    <dbReference type="NCBI Taxonomy" id="75939"/>
    <lineage>
        <taxon>Eukaryota</taxon>
        <taxon>Metazoa</taxon>
        <taxon>Chordata</taxon>
        <taxon>Craniata</taxon>
        <taxon>Vertebrata</taxon>
        <taxon>Euteleostomi</taxon>
        <taxon>Actinopterygii</taxon>
        <taxon>Neopterygii</taxon>
        <taxon>Teleostei</taxon>
        <taxon>Protacanthopterygii</taxon>
        <taxon>Esociformes</taxon>
        <taxon>Umbridae</taxon>
        <taxon>Dallia</taxon>
    </lineage>
</organism>
<accession>A0ACC2FUE4</accession>
<proteinExistence type="predicted"/>
<dbReference type="Proteomes" id="UP001157502">
    <property type="component" value="Chromosome 22"/>
</dbReference>
<evidence type="ECO:0000313" key="2">
    <source>
        <dbReference type="Proteomes" id="UP001157502"/>
    </source>
</evidence>